<dbReference type="InterPro" id="IPR023210">
    <property type="entry name" value="NADP_OxRdtase_dom"/>
</dbReference>
<evidence type="ECO:0000259" key="3">
    <source>
        <dbReference type="Pfam" id="PF00248"/>
    </source>
</evidence>
<dbReference type="InterPro" id="IPR036812">
    <property type="entry name" value="NAD(P)_OxRdtase_dom_sf"/>
</dbReference>
<reference evidence="4 5" key="1">
    <citation type="submission" date="2023-07" db="EMBL/GenBank/DDBJ databases">
        <authorList>
            <person name="Girao M."/>
            <person name="Carvalho M.F."/>
        </authorList>
    </citation>
    <scope>NUCLEOTIDE SEQUENCE [LARGE SCALE GENOMIC DNA]</scope>
    <source>
        <strain evidence="4 5">66/93</strain>
    </source>
</reference>
<dbReference type="InterPro" id="IPR050523">
    <property type="entry name" value="AKR_Detox_Biosynth"/>
</dbReference>
<protein>
    <submittedName>
        <fullName evidence="4">Aldo/keto reductase</fullName>
    </submittedName>
</protein>
<dbReference type="Gene3D" id="3.20.20.100">
    <property type="entry name" value="NADP-dependent oxidoreductase domain"/>
    <property type="match status" value="1"/>
</dbReference>
<dbReference type="PANTHER" id="PTHR43364">
    <property type="entry name" value="NADH-SPECIFIC METHYLGLYOXAL REDUCTASE-RELATED"/>
    <property type="match status" value="1"/>
</dbReference>
<feature type="region of interest" description="Disordered" evidence="2">
    <location>
        <begin position="1"/>
        <end position="44"/>
    </location>
</feature>
<evidence type="ECO:0000256" key="1">
    <source>
        <dbReference type="ARBA" id="ARBA00023002"/>
    </source>
</evidence>
<evidence type="ECO:0000313" key="4">
    <source>
        <dbReference type="EMBL" id="MEE2050473.1"/>
    </source>
</evidence>
<gene>
    <name evidence="4" type="ORF">Q8A49_08180</name>
</gene>
<dbReference type="Pfam" id="PF00248">
    <property type="entry name" value="Aldo_ket_red"/>
    <property type="match status" value="1"/>
</dbReference>
<organism evidence="4 5">
    <name type="scientific">Nocardiopsis tropica</name>
    <dbReference type="NCBI Taxonomy" id="109330"/>
    <lineage>
        <taxon>Bacteria</taxon>
        <taxon>Bacillati</taxon>
        <taxon>Actinomycetota</taxon>
        <taxon>Actinomycetes</taxon>
        <taxon>Streptosporangiales</taxon>
        <taxon>Nocardiopsidaceae</taxon>
        <taxon>Nocardiopsis</taxon>
    </lineage>
</organism>
<feature type="compositionally biased region" description="Basic and acidic residues" evidence="2">
    <location>
        <begin position="19"/>
        <end position="29"/>
    </location>
</feature>
<evidence type="ECO:0000256" key="2">
    <source>
        <dbReference type="SAM" id="MobiDB-lite"/>
    </source>
</evidence>
<keyword evidence="1" id="KW-0560">Oxidoreductase</keyword>
<feature type="region of interest" description="Disordered" evidence="2">
    <location>
        <begin position="179"/>
        <end position="210"/>
    </location>
</feature>
<comment type="caution">
    <text evidence="4">The sequence shown here is derived from an EMBL/GenBank/DDBJ whole genome shotgun (WGS) entry which is preliminary data.</text>
</comment>
<dbReference type="Proteomes" id="UP001348641">
    <property type="component" value="Unassembled WGS sequence"/>
</dbReference>
<evidence type="ECO:0000313" key="5">
    <source>
        <dbReference type="Proteomes" id="UP001348641"/>
    </source>
</evidence>
<feature type="domain" description="NADP-dependent oxidoreductase" evidence="3">
    <location>
        <begin position="45"/>
        <end position="176"/>
    </location>
</feature>
<dbReference type="EMBL" id="JAUUCC010000015">
    <property type="protein sequence ID" value="MEE2050473.1"/>
    <property type="molecule type" value="Genomic_DNA"/>
</dbReference>
<dbReference type="SUPFAM" id="SSF51430">
    <property type="entry name" value="NAD(P)-linked oxidoreductase"/>
    <property type="match status" value="1"/>
</dbReference>
<name>A0ABU7KMF6_9ACTN</name>
<dbReference type="PANTHER" id="PTHR43364:SF4">
    <property type="entry name" value="NAD(P)-LINKED OXIDOREDUCTASE SUPERFAMILY PROTEIN"/>
    <property type="match status" value="1"/>
</dbReference>
<accession>A0ABU7KMF6</accession>
<proteinExistence type="predicted"/>
<dbReference type="RefSeq" id="WP_330157692.1">
    <property type="nucleotide sequence ID" value="NZ_BAAAJA010000046.1"/>
</dbReference>
<sequence>MQGRAHRSGPGRQDPCLRNIDDARLEPRRSPLGGRAPRAGAFRTEQPPYSILNRGIEREVLPVAQPYGMGVLAWGPLGQGMLTGRVRRGQENPLARAKFFSAYSNEARLSAVEQLIPLAEEAGLSMPHLAMAFAITHPDITSALLGARTMEHLDDLLAGVDTTLSDDILDRIDEIVPPGTDTGTLDQAYTPPAIRNTGLRRRPVTQRSAA</sequence>